<dbReference type="Gene3D" id="3.40.570.10">
    <property type="entry name" value="Extracellular Endonuclease, subunit A"/>
    <property type="match status" value="1"/>
</dbReference>
<dbReference type="GO" id="GO:0016787">
    <property type="term" value="F:hydrolase activity"/>
    <property type="evidence" value="ECO:0007669"/>
    <property type="project" value="InterPro"/>
</dbReference>
<comment type="caution">
    <text evidence="2">The sequence shown here is derived from an EMBL/GenBank/DDBJ whole genome shotgun (WGS) entry which is preliminary data.</text>
</comment>
<dbReference type="EMBL" id="WKKC01000021">
    <property type="protein sequence ID" value="MTE03641.1"/>
    <property type="molecule type" value="Genomic_DNA"/>
</dbReference>
<protein>
    <submittedName>
        <fullName evidence="2">DNA/RNA non-specific endonuclease</fullName>
    </submittedName>
</protein>
<dbReference type="InterPro" id="IPR001604">
    <property type="entry name" value="Endo_G_ENPP1-like_dom"/>
</dbReference>
<dbReference type="RefSeq" id="WP_155692828.1">
    <property type="nucleotide sequence ID" value="NZ_WKKC01000021.1"/>
</dbReference>
<keyword evidence="2" id="KW-0540">Nuclease</keyword>
<keyword evidence="2" id="KW-0255">Endonuclease</keyword>
<sequence>MGLLAAVTLLSCGCSFNANFSKNSKDNVKSEQISNTKFGGLSQKEYTKLANMEYKSGENAAVFVNDNNSTLNKNWKKNRIYYQNLDRFNRTSSSVTAFLDQNNIVKHSNRTRQIWRPTGWHSNRPGAEIYNRGHLIAYSLSGGINKFGIYTGRNNGDLNNPKNLFTQTAFANQRVQTYYEGQVREALMSGQKVIYQATPIFRGNEKMARGVNLQATSIDGMLNYNVYIYNVQPGYKFDYNTGRAIKDNSMQVVFKQ</sequence>
<gene>
    <name evidence="2" type="ORF">GJU95_07655</name>
</gene>
<dbReference type="AlphaFoldDB" id="A0A9X4XA82"/>
<dbReference type="InterPro" id="IPR044929">
    <property type="entry name" value="DNA/RNA_non-sp_Endonuclease_sf"/>
</dbReference>
<feature type="domain" description="DNA/RNA non-specific endonuclease/pyrophosphatase/phosphodiesterase" evidence="1">
    <location>
        <begin position="74"/>
        <end position="246"/>
    </location>
</feature>
<dbReference type="GO" id="GO:0004519">
    <property type="term" value="F:endonuclease activity"/>
    <property type="evidence" value="ECO:0007669"/>
    <property type="project" value="UniProtKB-KW"/>
</dbReference>
<reference evidence="2 3" key="1">
    <citation type="submission" date="2019-11" db="EMBL/GenBank/DDBJ databases">
        <title>Gastrointestinal microbiota of Peromyscus leucopus.</title>
        <authorList>
            <person name="Milovic A."/>
            <person name="Bassam K."/>
            <person name="Barbour A.G."/>
        </authorList>
    </citation>
    <scope>NUCLEOTIDE SEQUENCE [LARGE SCALE GENOMIC DNA]</scope>
    <source>
        <strain evidence="2 3">LL8</strain>
    </source>
</reference>
<dbReference type="Pfam" id="PF13930">
    <property type="entry name" value="Endonuclea_NS_2"/>
    <property type="match status" value="1"/>
</dbReference>
<dbReference type="Proteomes" id="UP000488295">
    <property type="component" value="Unassembled WGS sequence"/>
</dbReference>
<accession>A0A9X4XA82</accession>
<dbReference type="SMART" id="SM00892">
    <property type="entry name" value="Endonuclease_NS"/>
    <property type="match status" value="1"/>
</dbReference>
<dbReference type="InterPro" id="IPR044927">
    <property type="entry name" value="Endonuclea_NS_2"/>
</dbReference>
<organism evidence="2 3">
    <name type="scientific">Lactobacillus johnsonii</name>
    <dbReference type="NCBI Taxonomy" id="33959"/>
    <lineage>
        <taxon>Bacteria</taxon>
        <taxon>Bacillati</taxon>
        <taxon>Bacillota</taxon>
        <taxon>Bacilli</taxon>
        <taxon>Lactobacillales</taxon>
        <taxon>Lactobacillaceae</taxon>
        <taxon>Lactobacillus</taxon>
    </lineage>
</organism>
<dbReference type="GO" id="GO:0003676">
    <property type="term" value="F:nucleic acid binding"/>
    <property type="evidence" value="ECO:0007669"/>
    <property type="project" value="InterPro"/>
</dbReference>
<evidence type="ECO:0000313" key="3">
    <source>
        <dbReference type="Proteomes" id="UP000488295"/>
    </source>
</evidence>
<evidence type="ECO:0000259" key="1">
    <source>
        <dbReference type="SMART" id="SM00892"/>
    </source>
</evidence>
<proteinExistence type="predicted"/>
<dbReference type="GO" id="GO:0046872">
    <property type="term" value="F:metal ion binding"/>
    <property type="evidence" value="ECO:0007669"/>
    <property type="project" value="InterPro"/>
</dbReference>
<keyword evidence="2" id="KW-0378">Hydrolase</keyword>
<evidence type="ECO:0000313" key="2">
    <source>
        <dbReference type="EMBL" id="MTE03641.1"/>
    </source>
</evidence>
<name>A0A9X4XA82_LACJH</name>